<dbReference type="AlphaFoldDB" id="A0AA41K7P7"/>
<dbReference type="RefSeq" id="WP_117450596.1">
    <property type="nucleotide sequence ID" value="NZ_JAQEHN010000001.1"/>
</dbReference>
<dbReference type="InterPro" id="IPR050661">
    <property type="entry name" value="BglG_antiterminators"/>
</dbReference>
<keyword evidence="4" id="KW-0804">Transcription</keyword>
<dbReference type="Gene3D" id="1.10.1790.10">
    <property type="entry name" value="PRD domain"/>
    <property type="match status" value="1"/>
</dbReference>
<accession>A0AA41K7P7</accession>
<evidence type="ECO:0000259" key="6">
    <source>
        <dbReference type="PROSITE" id="PS51099"/>
    </source>
</evidence>
<dbReference type="InterPro" id="IPR013196">
    <property type="entry name" value="HTH_11"/>
</dbReference>
<proteinExistence type="predicted"/>
<dbReference type="SUPFAM" id="SSF63520">
    <property type="entry name" value="PTS-regulatory domain, PRD"/>
    <property type="match status" value="1"/>
</dbReference>
<dbReference type="EMBL" id="WQPS01000043">
    <property type="protein sequence ID" value="MBT9812263.1"/>
    <property type="molecule type" value="Genomic_DNA"/>
</dbReference>
<dbReference type="Proteomes" id="UP000708338">
    <property type="component" value="Unassembled WGS sequence"/>
</dbReference>
<dbReference type="InterPro" id="IPR036390">
    <property type="entry name" value="WH_DNA-bd_sf"/>
</dbReference>
<dbReference type="SUPFAM" id="SSF46785">
    <property type="entry name" value="Winged helix' DNA-binding domain"/>
    <property type="match status" value="2"/>
</dbReference>
<dbReference type="SUPFAM" id="SSF52794">
    <property type="entry name" value="PTS system IIB component-like"/>
    <property type="match status" value="1"/>
</dbReference>
<keyword evidence="3" id="KW-0805">Transcription regulation</keyword>
<evidence type="ECO:0000259" key="7">
    <source>
        <dbReference type="PROSITE" id="PS51372"/>
    </source>
</evidence>
<gene>
    <name evidence="8" type="ORF">GPL26_21835</name>
</gene>
<reference evidence="8" key="1">
    <citation type="journal article" date="2021" name="Gut Microbes">
        <title>A synthetic consortium of 100 gut commensals modulates the composition and function in a colon model of the microbiome of elderly subjects.</title>
        <authorList>
            <person name="Perez M."/>
            <person name="Ntemiri A."/>
            <person name="Tan H."/>
            <person name="Harris H.M.B."/>
            <person name="Roager H.M."/>
            <person name="Ribiere C."/>
            <person name="O'Toole P.W."/>
        </authorList>
    </citation>
    <scope>NUCLEOTIDE SEQUENCE</scope>
    <source>
        <strain evidence="8">MCC335</strain>
    </source>
</reference>
<evidence type="ECO:0000313" key="8">
    <source>
        <dbReference type="EMBL" id="MBT9812263.1"/>
    </source>
</evidence>
<comment type="caution">
    <text evidence="8">The sequence shown here is derived from an EMBL/GenBank/DDBJ whole genome shotgun (WGS) entry which is preliminary data.</text>
</comment>
<evidence type="ECO:0000256" key="1">
    <source>
        <dbReference type="ARBA" id="ARBA00022679"/>
    </source>
</evidence>
<dbReference type="GO" id="GO:0009401">
    <property type="term" value="P:phosphoenolpyruvate-dependent sugar phosphotransferase system"/>
    <property type="evidence" value="ECO:0007669"/>
    <property type="project" value="InterPro"/>
</dbReference>
<dbReference type="InterPro" id="IPR036095">
    <property type="entry name" value="PTS_EIIB-like_sf"/>
</dbReference>
<keyword evidence="2" id="KW-0677">Repeat</keyword>
<dbReference type="Pfam" id="PF08279">
    <property type="entry name" value="HTH_11"/>
    <property type="match status" value="1"/>
</dbReference>
<dbReference type="CDD" id="cd00211">
    <property type="entry name" value="PTS_IIA_fru"/>
    <property type="match status" value="1"/>
</dbReference>
<feature type="domain" description="PRD" evidence="7">
    <location>
        <begin position="324"/>
        <end position="436"/>
    </location>
</feature>
<organism evidence="8 9">
    <name type="scientific">Enterocloster citroniae</name>
    <dbReference type="NCBI Taxonomy" id="358743"/>
    <lineage>
        <taxon>Bacteria</taxon>
        <taxon>Bacillati</taxon>
        <taxon>Bacillota</taxon>
        <taxon>Clostridia</taxon>
        <taxon>Lachnospirales</taxon>
        <taxon>Lachnospiraceae</taxon>
        <taxon>Enterocloster</taxon>
    </lineage>
</organism>
<feature type="domain" description="PTS EIIB type-2" evidence="6">
    <location>
        <begin position="441"/>
        <end position="531"/>
    </location>
</feature>
<dbReference type="InterPro" id="IPR036388">
    <property type="entry name" value="WH-like_DNA-bd_sf"/>
</dbReference>
<evidence type="ECO:0000256" key="2">
    <source>
        <dbReference type="ARBA" id="ARBA00022737"/>
    </source>
</evidence>
<feature type="domain" description="PTS EIIA type-2" evidence="5">
    <location>
        <begin position="582"/>
        <end position="722"/>
    </location>
</feature>
<evidence type="ECO:0000259" key="5">
    <source>
        <dbReference type="PROSITE" id="PS51094"/>
    </source>
</evidence>
<evidence type="ECO:0000313" key="9">
    <source>
        <dbReference type="Proteomes" id="UP000708338"/>
    </source>
</evidence>
<dbReference type="SUPFAM" id="SSF55804">
    <property type="entry name" value="Phoshotransferase/anion transport protein"/>
    <property type="match status" value="1"/>
</dbReference>
<dbReference type="GO" id="GO:0006355">
    <property type="term" value="P:regulation of DNA-templated transcription"/>
    <property type="evidence" value="ECO:0007669"/>
    <property type="project" value="InterPro"/>
</dbReference>
<dbReference type="PROSITE" id="PS51094">
    <property type="entry name" value="PTS_EIIA_TYPE_2"/>
    <property type="match status" value="1"/>
</dbReference>
<dbReference type="InterPro" id="IPR011608">
    <property type="entry name" value="PRD"/>
</dbReference>
<dbReference type="Gene3D" id="3.40.50.2300">
    <property type="match status" value="1"/>
</dbReference>
<evidence type="ECO:0000256" key="4">
    <source>
        <dbReference type="ARBA" id="ARBA00023163"/>
    </source>
</evidence>
<dbReference type="InterPro" id="IPR016152">
    <property type="entry name" value="PTrfase/Anion_transptr"/>
</dbReference>
<dbReference type="InterPro" id="IPR036634">
    <property type="entry name" value="PRD_sf"/>
</dbReference>
<dbReference type="Gene3D" id="3.40.930.10">
    <property type="entry name" value="Mannitol-specific EII, Chain A"/>
    <property type="match status" value="1"/>
</dbReference>
<dbReference type="CDD" id="cd05568">
    <property type="entry name" value="PTS_IIB_bgl_like"/>
    <property type="match status" value="1"/>
</dbReference>
<dbReference type="Pfam" id="PF00359">
    <property type="entry name" value="PTS_EIIA_2"/>
    <property type="match status" value="1"/>
</dbReference>
<dbReference type="PROSITE" id="PS51099">
    <property type="entry name" value="PTS_EIIB_TYPE_2"/>
    <property type="match status" value="1"/>
</dbReference>
<dbReference type="PANTHER" id="PTHR30185">
    <property type="entry name" value="CRYPTIC BETA-GLUCOSIDE BGL OPERON ANTITERMINATOR"/>
    <property type="match status" value="1"/>
</dbReference>
<dbReference type="Gene3D" id="1.10.10.10">
    <property type="entry name" value="Winged helix-like DNA-binding domain superfamily/Winged helix DNA-binding domain"/>
    <property type="match status" value="2"/>
</dbReference>
<dbReference type="PROSITE" id="PS51372">
    <property type="entry name" value="PRD_2"/>
    <property type="match status" value="1"/>
</dbReference>
<evidence type="ECO:0000256" key="3">
    <source>
        <dbReference type="ARBA" id="ARBA00023015"/>
    </source>
</evidence>
<dbReference type="PANTHER" id="PTHR30185:SF18">
    <property type="entry name" value="TRANSCRIPTIONAL REGULATOR MTLR"/>
    <property type="match status" value="1"/>
</dbReference>
<sequence length="722" mass="81613">MKNQLRNGVITKTGMRNGFMLYERCVRIIEILIQSRQAMTTGELASLLSVSSRTIRSDLDVIDEWLGGFSHEPVVRIPGIGILLKDINGQIQMHLREKGTGGYVMSSAERVRSITGWLLSEGSSTSIAEMAEKLQVSAATVSNDLQKVKSWMDRSCIHMVSKPHMGITVRDTENNIRRGCIMVLREMLETGTHQQELIGMRFTQAESLLRKYQMTSFCNVLNAWREKILFIIRELQDSAHVTISDNGFCAMFLYLLTAFTRMDRGHPVSVKRQTFPHIEVPSGFDYNRIHDMILDQTGLDADENEMFLIHAEWMSLRKFGSSQEINVEHVLIAKELIAEVKDSLEIEFEEGDDTVLDLAAHLSVMQYRLFLNIPAEHNAALQEIEETFPDVCQVVRQKLCAILKERLGTVNQEVCSREAVYISMYIVACILKNPLEAAVKKDVIIVCNSTVATSRILENRLKSIFSNVNVVKSISYREFISAAQPLSCDLIISTLPLESTQYQCVTVNPLLKLEDINKLMGMFMLRMQNVDFNKYISATINIVARSLELKPEERIKLSIELTRDIKEEVQGLDKSHKPAVRNLLDESLVAVNVHARNCYDAIQLAGDLLKKKGYITQRHIDEMIRIKRKLGGYMVIDKGVALPHLLAPELSGPCMSVITLDKPVRFNHADNDPVDLIVMLLSNHNTAHIKVLEELVDLLGDAKKREAIRLSTSAYELLSIIS</sequence>
<dbReference type="GO" id="GO:0008982">
    <property type="term" value="F:protein-N(PI)-phosphohistidine-sugar phosphotransferase activity"/>
    <property type="evidence" value="ECO:0007669"/>
    <property type="project" value="InterPro"/>
</dbReference>
<keyword evidence="1" id="KW-0808">Transferase</keyword>
<name>A0AA41K7P7_9FIRM</name>
<dbReference type="InterPro" id="IPR013011">
    <property type="entry name" value="PTS_EIIB_2"/>
</dbReference>
<dbReference type="InterPro" id="IPR002178">
    <property type="entry name" value="PTS_EIIA_type-2_dom"/>
</dbReference>
<protein>
    <submittedName>
        <fullName evidence="8">HTH domain-containing protein</fullName>
    </submittedName>
</protein>